<dbReference type="Gene3D" id="3.10.450.50">
    <property type="match status" value="1"/>
</dbReference>
<evidence type="ECO:0008006" key="3">
    <source>
        <dbReference type="Google" id="ProtNLM"/>
    </source>
</evidence>
<reference evidence="1 2" key="1">
    <citation type="submission" date="2013-01" db="EMBL/GenBank/DDBJ databases">
        <authorList>
            <person name="Fiebig A."/>
            <person name="Goeker M."/>
            <person name="Klenk H.-P.P."/>
        </authorList>
    </citation>
    <scope>NUCLEOTIDE SEQUENCE [LARGE SCALE GENOMIC DNA]</scope>
    <source>
        <strain evidence="1 2">DSM 17069</strain>
    </source>
</reference>
<evidence type="ECO:0000313" key="1">
    <source>
        <dbReference type="EMBL" id="KGM87441.1"/>
    </source>
</evidence>
<dbReference type="Proteomes" id="UP000030021">
    <property type="component" value="Unassembled WGS sequence"/>
</dbReference>
<dbReference type="eggNOG" id="COG3631">
    <property type="taxonomic scope" value="Bacteria"/>
</dbReference>
<comment type="caution">
    <text evidence="1">The sequence shown here is derived from an EMBL/GenBank/DDBJ whole genome shotgun (WGS) entry which is preliminary data.</text>
</comment>
<accession>A0A0A0HKM3</accession>
<organism evidence="1 2">
    <name type="scientific">Roseovarius mucosus DSM 17069</name>
    <dbReference type="NCBI Taxonomy" id="1288298"/>
    <lineage>
        <taxon>Bacteria</taxon>
        <taxon>Pseudomonadati</taxon>
        <taxon>Pseudomonadota</taxon>
        <taxon>Alphaproteobacteria</taxon>
        <taxon>Rhodobacterales</taxon>
        <taxon>Roseobacteraceae</taxon>
        <taxon>Roseovarius</taxon>
    </lineage>
</organism>
<dbReference type="OrthoDB" id="6692273at2"/>
<dbReference type="AlphaFoldDB" id="A0A0A0HKM3"/>
<evidence type="ECO:0000313" key="2">
    <source>
        <dbReference type="Proteomes" id="UP000030021"/>
    </source>
</evidence>
<name>A0A0A0HKM3_9RHOB</name>
<sequence>MPRIIRSPDCGNSPRNGFVENIAIALETGICDPEAFDPAVTWETASTRQIVGRTALFEALPTERAPAKVIVEHAISHGRVGAASGEVIRANGETSRFCHVLEFTSLRANHVARVKSYD</sequence>
<protein>
    <recommendedName>
        <fullName evidence="3">SnoaL-like domain protein</fullName>
    </recommendedName>
</protein>
<gene>
    <name evidence="1" type="ORF">rosmuc_02755</name>
</gene>
<dbReference type="EMBL" id="AONH01000014">
    <property type="protein sequence ID" value="KGM87441.1"/>
    <property type="molecule type" value="Genomic_DNA"/>
</dbReference>
<proteinExistence type="predicted"/>
<dbReference type="HOGENOM" id="CLU_147287_2_1_5"/>